<proteinExistence type="predicted"/>
<dbReference type="Proteomes" id="UP001433268">
    <property type="component" value="Unassembled WGS sequence"/>
</dbReference>
<dbReference type="EMBL" id="JAQQWN010000004">
    <property type="protein sequence ID" value="KAK8089063.1"/>
    <property type="molecule type" value="Genomic_DNA"/>
</dbReference>
<dbReference type="GeneID" id="92041399"/>
<dbReference type="RefSeq" id="XP_066671957.1">
    <property type="nucleotide sequence ID" value="XM_066808339.1"/>
</dbReference>
<evidence type="ECO:0000313" key="3">
    <source>
        <dbReference type="Proteomes" id="UP001433268"/>
    </source>
</evidence>
<organism evidence="2 3">
    <name type="scientific">Apiospora hydei</name>
    <dbReference type="NCBI Taxonomy" id="1337664"/>
    <lineage>
        <taxon>Eukaryota</taxon>
        <taxon>Fungi</taxon>
        <taxon>Dikarya</taxon>
        <taxon>Ascomycota</taxon>
        <taxon>Pezizomycotina</taxon>
        <taxon>Sordariomycetes</taxon>
        <taxon>Xylariomycetidae</taxon>
        <taxon>Amphisphaeriales</taxon>
        <taxon>Apiosporaceae</taxon>
        <taxon>Apiospora</taxon>
    </lineage>
</organism>
<evidence type="ECO:0000313" key="2">
    <source>
        <dbReference type="EMBL" id="KAK8089063.1"/>
    </source>
</evidence>
<feature type="region of interest" description="Disordered" evidence="1">
    <location>
        <begin position="56"/>
        <end position="92"/>
    </location>
</feature>
<name>A0ABR1X0W5_9PEZI</name>
<accession>A0ABR1X0W5</accession>
<sequence length="111" mass="12273">MDVDTHQQTKASMEPTPVHCAERWKKLVRPLSSPGHPSASPRRGLLLSPDAFVNHTDAANHGYTPREDRGESGYTPREDRGESGYTPREDRGESAAIATYRCVYDVSMATS</sequence>
<protein>
    <submittedName>
        <fullName evidence="2">Uncharacterized protein</fullName>
    </submittedName>
</protein>
<comment type="caution">
    <text evidence="2">The sequence shown here is derived from an EMBL/GenBank/DDBJ whole genome shotgun (WGS) entry which is preliminary data.</text>
</comment>
<gene>
    <name evidence="2" type="ORF">PG997_004024</name>
</gene>
<feature type="compositionally biased region" description="Basic and acidic residues" evidence="1">
    <location>
        <begin position="64"/>
        <end position="92"/>
    </location>
</feature>
<evidence type="ECO:0000256" key="1">
    <source>
        <dbReference type="SAM" id="MobiDB-lite"/>
    </source>
</evidence>
<keyword evidence="3" id="KW-1185">Reference proteome</keyword>
<reference evidence="2 3" key="1">
    <citation type="submission" date="2023-01" db="EMBL/GenBank/DDBJ databases">
        <title>Analysis of 21 Apiospora genomes using comparative genomics revels a genus with tremendous synthesis potential of carbohydrate active enzymes and secondary metabolites.</title>
        <authorList>
            <person name="Sorensen T."/>
        </authorList>
    </citation>
    <scope>NUCLEOTIDE SEQUENCE [LARGE SCALE GENOMIC DNA]</scope>
    <source>
        <strain evidence="2 3">CBS 114990</strain>
    </source>
</reference>